<organism evidence="1 2">
    <name type="scientific">Rotaria magnacalcarata</name>
    <dbReference type="NCBI Taxonomy" id="392030"/>
    <lineage>
        <taxon>Eukaryota</taxon>
        <taxon>Metazoa</taxon>
        <taxon>Spiralia</taxon>
        <taxon>Gnathifera</taxon>
        <taxon>Rotifera</taxon>
        <taxon>Eurotatoria</taxon>
        <taxon>Bdelloidea</taxon>
        <taxon>Philodinida</taxon>
        <taxon>Philodinidae</taxon>
        <taxon>Rotaria</taxon>
    </lineage>
</organism>
<proteinExistence type="predicted"/>
<accession>A0A8S2ZRN3</accession>
<comment type="caution">
    <text evidence="1">The sequence shown here is derived from an EMBL/GenBank/DDBJ whole genome shotgun (WGS) entry which is preliminary data.</text>
</comment>
<dbReference type="AlphaFoldDB" id="A0A8S2ZRN3"/>
<feature type="non-terminal residue" evidence="1">
    <location>
        <position position="1"/>
    </location>
</feature>
<gene>
    <name evidence="1" type="ORF">GIL414_LOCUS40701</name>
</gene>
<reference evidence="1" key="1">
    <citation type="submission" date="2021-02" db="EMBL/GenBank/DDBJ databases">
        <authorList>
            <person name="Nowell W R."/>
        </authorList>
    </citation>
    <scope>NUCLEOTIDE SEQUENCE</scope>
</reference>
<dbReference type="Proteomes" id="UP000681720">
    <property type="component" value="Unassembled WGS sequence"/>
</dbReference>
<dbReference type="EMBL" id="CAJOBJ010113488">
    <property type="protein sequence ID" value="CAF4642737.1"/>
    <property type="molecule type" value="Genomic_DNA"/>
</dbReference>
<evidence type="ECO:0000313" key="2">
    <source>
        <dbReference type="Proteomes" id="UP000681720"/>
    </source>
</evidence>
<protein>
    <submittedName>
        <fullName evidence="1">Uncharacterized protein</fullName>
    </submittedName>
</protein>
<name>A0A8S2ZRN3_9BILA</name>
<evidence type="ECO:0000313" key="1">
    <source>
        <dbReference type="EMBL" id="CAF4642737.1"/>
    </source>
</evidence>
<sequence length="347" mass="40729">CTLNIDSTSVEYKTMKKKCIKCKKFGQIFTCNGCQESYCDQHIAEHREELSRKMNDIDKDYHHFQEDLNENEIIQTYLSRIDQWELDSMNKIRKTAEAARHDLSKMFDRMKNRLKTTCNEIHVDIESKQREKHYSEIHLNKWIEQLEQLRNIHKTSFTDDIINETQSSIQLIKIVDRNESFSIDEFHSYPPEKFDKIVGKIILSDGQRTAKCSGRKWNGSDVSGKNLYSFGVHTIRFRVKINGRNNPFFGITSSVTALNPYNHKTPYAYGWWELPFDKNEPDKSKDQSIRTDDELTLTLDCINSQIQFEHHRTKKIVYESISHELCPFPWKVAIVLYSPGDSVSILS</sequence>